<accession>A0A0A5I1N8</accession>
<name>A0A0A5I1N8_9BACI</name>
<organism evidence="1 2">
    <name type="scientific">Pontibacillus marinus BH030004 = DSM 16465</name>
    <dbReference type="NCBI Taxonomy" id="1385511"/>
    <lineage>
        <taxon>Bacteria</taxon>
        <taxon>Bacillati</taxon>
        <taxon>Bacillota</taxon>
        <taxon>Bacilli</taxon>
        <taxon>Bacillales</taxon>
        <taxon>Bacillaceae</taxon>
        <taxon>Pontibacillus</taxon>
    </lineage>
</organism>
<dbReference type="STRING" id="1385511.GCA_000425225_01935"/>
<proteinExistence type="predicted"/>
<gene>
    <name evidence="1" type="ORF">N783_04030</name>
</gene>
<comment type="caution">
    <text evidence="1">The sequence shown here is derived from an EMBL/GenBank/DDBJ whole genome shotgun (WGS) entry which is preliminary data.</text>
</comment>
<evidence type="ECO:0000313" key="1">
    <source>
        <dbReference type="EMBL" id="KGX89772.1"/>
    </source>
</evidence>
<dbReference type="InterPro" id="IPR058676">
    <property type="entry name" value="YuzK"/>
</dbReference>
<reference evidence="1 2" key="1">
    <citation type="submission" date="2013-08" db="EMBL/GenBank/DDBJ databases">
        <authorList>
            <person name="Huang J."/>
            <person name="Wang G."/>
        </authorList>
    </citation>
    <scope>NUCLEOTIDE SEQUENCE [LARGE SCALE GENOMIC DNA]</scope>
    <source>
        <strain evidence="1 2">BH030004</strain>
    </source>
</reference>
<dbReference type="EMBL" id="AVPF01000012">
    <property type="protein sequence ID" value="KGX89772.1"/>
    <property type="molecule type" value="Genomic_DNA"/>
</dbReference>
<protein>
    <submittedName>
        <fullName evidence="1">Uncharacterized protein</fullName>
    </submittedName>
</protein>
<keyword evidence="2" id="KW-1185">Reference proteome</keyword>
<sequence length="50" mass="6077">MEKAMQASHGIGYQEYSQRLDQRLKVEQRRQSDYEQSQRIVAEVDRQIHR</sequence>
<dbReference type="Proteomes" id="UP000030403">
    <property type="component" value="Unassembled WGS sequence"/>
</dbReference>
<dbReference type="eggNOG" id="ENOG50303WK">
    <property type="taxonomic scope" value="Bacteria"/>
</dbReference>
<dbReference type="Pfam" id="PF26149">
    <property type="entry name" value="YuzK"/>
    <property type="match status" value="1"/>
</dbReference>
<dbReference type="AlphaFoldDB" id="A0A0A5I1N8"/>
<evidence type="ECO:0000313" key="2">
    <source>
        <dbReference type="Proteomes" id="UP000030403"/>
    </source>
</evidence>